<comment type="caution">
    <text evidence="9">The sequence shown here is derived from an EMBL/GenBank/DDBJ whole genome shotgun (WGS) entry which is preliminary data.</text>
</comment>
<feature type="transmembrane region" description="Helical" evidence="7">
    <location>
        <begin position="49"/>
        <end position="70"/>
    </location>
</feature>
<keyword evidence="10" id="KW-1185">Reference proteome</keyword>
<evidence type="ECO:0000259" key="8">
    <source>
        <dbReference type="Pfam" id="PF02665"/>
    </source>
</evidence>
<feature type="domain" description="NarG-like" evidence="8">
    <location>
        <begin position="48"/>
        <end position="137"/>
    </location>
</feature>
<feature type="transmembrane region" description="Helical" evidence="7">
    <location>
        <begin position="6"/>
        <end position="28"/>
    </location>
</feature>
<dbReference type="InterPro" id="IPR023234">
    <property type="entry name" value="NarG-like_domain"/>
</dbReference>
<keyword evidence="6 7" id="KW-0472">Membrane</keyword>
<evidence type="ECO:0000256" key="2">
    <source>
        <dbReference type="ARBA" id="ARBA00022475"/>
    </source>
</evidence>
<evidence type="ECO:0000313" key="9">
    <source>
        <dbReference type="EMBL" id="MFE8700347.1"/>
    </source>
</evidence>
<evidence type="ECO:0000256" key="1">
    <source>
        <dbReference type="ARBA" id="ARBA00004651"/>
    </source>
</evidence>
<comment type="subcellular location">
    <subcellularLocation>
        <location evidence="1">Cell membrane</location>
        <topology evidence="1">Multi-pass membrane protein</topology>
    </subcellularLocation>
</comment>
<evidence type="ECO:0000313" key="10">
    <source>
        <dbReference type="Proteomes" id="UP001601059"/>
    </source>
</evidence>
<feature type="transmembrane region" description="Helical" evidence="7">
    <location>
        <begin position="105"/>
        <end position="124"/>
    </location>
</feature>
<evidence type="ECO:0000256" key="3">
    <source>
        <dbReference type="ARBA" id="ARBA00022692"/>
    </source>
</evidence>
<dbReference type="Gene3D" id="1.20.950.20">
    <property type="entry name" value="Transmembrane di-heme cytochromes, Chain C"/>
    <property type="match status" value="1"/>
</dbReference>
<keyword evidence="4 7" id="KW-1133">Transmembrane helix</keyword>
<dbReference type="EMBL" id="JBIACK010000002">
    <property type="protein sequence ID" value="MFE8700347.1"/>
    <property type="molecule type" value="Genomic_DNA"/>
</dbReference>
<evidence type="ECO:0000256" key="4">
    <source>
        <dbReference type="ARBA" id="ARBA00022989"/>
    </source>
</evidence>
<dbReference type="InterPro" id="IPR036197">
    <property type="entry name" value="NarG-like_sf"/>
</dbReference>
<keyword evidence="5" id="KW-0560">Oxidoreductase</keyword>
<accession>A0ABW6K840</accession>
<name>A0ABW6K840_9BACI</name>
<evidence type="ECO:0000256" key="5">
    <source>
        <dbReference type="ARBA" id="ARBA00023002"/>
    </source>
</evidence>
<gene>
    <name evidence="9" type="ORF">ACFYKX_06970</name>
</gene>
<sequence length="139" mass="16416">MFHIILWIIYPYSVVAILGMGIVWQIDATKIHEEHCSIMEENPILRRTVWSLMTLSILSGIGVVIFYSISDEPLRLFHWVVSLIALAPDMELIKNISYLSRIHLMLLLTFLLMLSFSRQISYFLRPHRYFKKYILKRSS</sequence>
<dbReference type="Proteomes" id="UP001601059">
    <property type="component" value="Unassembled WGS sequence"/>
</dbReference>
<dbReference type="RefSeq" id="WP_389359827.1">
    <property type="nucleotide sequence ID" value="NZ_JBIACK010000002.1"/>
</dbReference>
<organism evidence="9 10">
    <name type="scientific">Cytobacillus spartinae</name>
    <dbReference type="NCBI Taxonomy" id="3299023"/>
    <lineage>
        <taxon>Bacteria</taxon>
        <taxon>Bacillati</taxon>
        <taxon>Bacillota</taxon>
        <taxon>Bacilli</taxon>
        <taxon>Bacillales</taxon>
        <taxon>Bacillaceae</taxon>
        <taxon>Cytobacillus</taxon>
    </lineage>
</organism>
<dbReference type="Pfam" id="PF02665">
    <property type="entry name" value="Nitrate_red_gam"/>
    <property type="match status" value="1"/>
</dbReference>
<dbReference type="SUPFAM" id="SSF103501">
    <property type="entry name" value="Respiratory nitrate reductase 1 gamma chain"/>
    <property type="match status" value="1"/>
</dbReference>
<evidence type="ECO:0000256" key="7">
    <source>
        <dbReference type="SAM" id="Phobius"/>
    </source>
</evidence>
<protein>
    <submittedName>
        <fullName evidence="9">Respiratory nitrate reductase subunit gamma</fullName>
    </submittedName>
</protein>
<proteinExistence type="predicted"/>
<keyword evidence="2" id="KW-1003">Cell membrane</keyword>
<evidence type="ECO:0000256" key="6">
    <source>
        <dbReference type="ARBA" id="ARBA00023136"/>
    </source>
</evidence>
<reference evidence="9 10" key="1">
    <citation type="submission" date="2024-08" db="EMBL/GenBank/DDBJ databases">
        <title>Two novel Cytobacillus novel species.</title>
        <authorList>
            <person name="Liu G."/>
        </authorList>
    </citation>
    <scope>NUCLEOTIDE SEQUENCE [LARGE SCALE GENOMIC DNA]</scope>
    <source>
        <strain evidence="9 10">FJAT-54145</strain>
    </source>
</reference>
<keyword evidence="3 7" id="KW-0812">Transmembrane</keyword>